<dbReference type="PANTHER" id="PTHR12755">
    <property type="entry name" value="CLEAVAGE/POLYADENYLATION FACTOR IA SUBUNIT CLP1P"/>
    <property type="match status" value="1"/>
</dbReference>
<keyword evidence="8" id="KW-0418">Kinase</keyword>
<gene>
    <name evidence="14" type="ORF">INT43_006660</name>
</gene>
<comment type="subcellular location">
    <subcellularLocation>
        <location evidence="1">Nucleus</location>
        <location evidence="1">Nucleolus</location>
    </subcellularLocation>
</comment>
<evidence type="ECO:0000256" key="5">
    <source>
        <dbReference type="ARBA" id="ARBA00022552"/>
    </source>
</evidence>
<keyword evidence="9" id="KW-0067">ATP-binding</keyword>
<evidence type="ECO:0000256" key="2">
    <source>
        <dbReference type="ARBA" id="ARBA00011003"/>
    </source>
</evidence>
<proteinExistence type="inferred from homology"/>
<dbReference type="InterPro" id="IPR027417">
    <property type="entry name" value="P-loop_NTPase"/>
</dbReference>
<evidence type="ECO:0000259" key="13">
    <source>
        <dbReference type="Pfam" id="PF25467"/>
    </source>
</evidence>
<feature type="compositionally biased region" description="Low complexity" evidence="11">
    <location>
        <begin position="54"/>
        <end position="76"/>
    </location>
</feature>
<keyword evidence="10" id="KW-0539">Nucleus</keyword>
<name>A0A8H7UJ50_MORIS</name>
<feature type="compositionally biased region" description="Polar residues" evidence="11">
    <location>
        <begin position="39"/>
        <end position="49"/>
    </location>
</feature>
<dbReference type="Gene3D" id="3.40.50.300">
    <property type="entry name" value="P-loop containing nucleotide triphosphate hydrolases"/>
    <property type="match status" value="1"/>
</dbReference>
<feature type="domain" description="NOL9 C-terminal" evidence="13">
    <location>
        <begin position="677"/>
        <end position="722"/>
    </location>
</feature>
<evidence type="ECO:0000256" key="3">
    <source>
        <dbReference type="ARBA" id="ARBA00018706"/>
    </source>
</evidence>
<keyword evidence="6" id="KW-0808">Transferase</keyword>
<dbReference type="Pfam" id="PF16575">
    <property type="entry name" value="CLP1_P"/>
    <property type="match status" value="1"/>
</dbReference>
<keyword evidence="7" id="KW-0547">Nucleotide-binding</keyword>
<sequence length="775" mass="85015">MPKRKNAESAAPKRKTRTASKKEEELKEETDILAPSPASAVSTPTQSPKPSGPSAPISAIAARRAALALSTNNEQQQDTDNDIDQQMEKSQITDWDSEDEEFAEESDAETGNVNRGTSVDGTMIKKPKIEKSKPAQYDPKAISKFSPSPANTVVITPKSSDEILIVGLRKDEHIVFQGQALIAPILGSFTALGALFGQGQSVPSNFRDFECPDTLHFSPIFSPKTHSLVCIEPDASKSAQSHYEKAMVQKLPFPIKKQLQNSLLAFQNANGKLSTVLAIKSLTKTGIADIEQVLPLFKSVFTVEDAKIESEEPAVQAINSIHGFCPVLQPTPNVKVMQLPPSWNSGVNQFISSSQTNEDAQIALICGSKRMGKSTFSRYLVNRLLEKHGKVAFLEADVGQPEFGVQGIISLHVLVKPLLGPPFANSHLQAKRSFFIGSTSPRDDPDHYMACLMQLLQEWRKEYGVEANQANLNSSTDVSPVPLVINTHGWIKGLGYDLLIDLIHAASPNMIFAFQSTVTTSRNLPPSFLSSVVPVGQGIAPPKISYLTSLMDDQDADFTAQRYHPSDHRMLNLISYMHANTNRTETNMWWDFKKRLVERTPWCLDWTVGLKGIWVLFEEIKYSQLLYALNGSIVALIGDANHGALEQSMPDSRQTNSSAVAPPPFFTSSQSPHPDPSATHCFGLGIIRTIDPANQRFLILTPLPFDTLKKVNGVVKGDLELPIWAMLDNRSGGGGGIAGVPWRKVPYVSFDANEGIGNSALRIRRNVMRKGQNTK</sequence>
<feature type="compositionally biased region" description="Polar residues" evidence="11">
    <location>
        <begin position="111"/>
        <end position="120"/>
    </location>
</feature>
<evidence type="ECO:0000256" key="8">
    <source>
        <dbReference type="ARBA" id="ARBA00022777"/>
    </source>
</evidence>
<evidence type="ECO:0000256" key="11">
    <source>
        <dbReference type="SAM" id="MobiDB-lite"/>
    </source>
</evidence>
<dbReference type="Pfam" id="PF25467">
    <property type="entry name" value="NOL9_C"/>
    <property type="match status" value="1"/>
</dbReference>
<accession>A0A8H7UJ50</accession>
<evidence type="ECO:0000256" key="1">
    <source>
        <dbReference type="ARBA" id="ARBA00004604"/>
    </source>
</evidence>
<comment type="caution">
    <text evidence="14">The sequence shown here is derived from an EMBL/GenBank/DDBJ whole genome shotgun (WGS) entry which is preliminary data.</text>
</comment>
<dbReference type="Proteomes" id="UP000654370">
    <property type="component" value="Unassembled WGS sequence"/>
</dbReference>
<feature type="region of interest" description="Disordered" evidence="11">
    <location>
        <begin position="1"/>
        <end position="143"/>
    </location>
</feature>
<dbReference type="GO" id="GO:0051731">
    <property type="term" value="F:polynucleotide 5'-hydroxyl-kinase activity"/>
    <property type="evidence" value="ECO:0007669"/>
    <property type="project" value="InterPro"/>
</dbReference>
<feature type="compositionally biased region" description="Acidic residues" evidence="11">
    <location>
        <begin position="95"/>
        <end position="108"/>
    </location>
</feature>
<evidence type="ECO:0000256" key="7">
    <source>
        <dbReference type="ARBA" id="ARBA00022741"/>
    </source>
</evidence>
<dbReference type="AlphaFoldDB" id="A0A8H7UJ50"/>
<evidence type="ECO:0000259" key="12">
    <source>
        <dbReference type="Pfam" id="PF16575"/>
    </source>
</evidence>
<evidence type="ECO:0000256" key="6">
    <source>
        <dbReference type="ARBA" id="ARBA00022679"/>
    </source>
</evidence>
<feature type="domain" description="Clp1 P-loop" evidence="12">
    <location>
        <begin position="367"/>
        <end position="516"/>
    </location>
</feature>
<dbReference type="GO" id="GO:0000448">
    <property type="term" value="P:cleavage in ITS2 between 5.8S rRNA and LSU-rRNA of tricistronic rRNA transcript (SSU-rRNA, 5.8S rRNA, LSU-rRNA)"/>
    <property type="evidence" value="ECO:0007669"/>
    <property type="project" value="TreeGrafter"/>
</dbReference>
<dbReference type="InterPro" id="IPR057570">
    <property type="entry name" value="NOL9_C"/>
</dbReference>
<keyword evidence="15" id="KW-1185">Reference proteome</keyword>
<evidence type="ECO:0000313" key="14">
    <source>
        <dbReference type="EMBL" id="KAG2183652.1"/>
    </source>
</evidence>
<evidence type="ECO:0000313" key="15">
    <source>
        <dbReference type="Proteomes" id="UP000654370"/>
    </source>
</evidence>
<dbReference type="InterPro" id="IPR045116">
    <property type="entry name" value="Clp1/Grc3"/>
</dbReference>
<dbReference type="GO" id="GO:0005730">
    <property type="term" value="C:nucleolus"/>
    <property type="evidence" value="ECO:0007669"/>
    <property type="project" value="UniProtKB-SubCell"/>
</dbReference>
<evidence type="ECO:0000256" key="4">
    <source>
        <dbReference type="ARBA" id="ARBA00019824"/>
    </source>
</evidence>
<evidence type="ECO:0000256" key="9">
    <source>
        <dbReference type="ARBA" id="ARBA00022840"/>
    </source>
</evidence>
<protein>
    <recommendedName>
        <fullName evidence="4">Polynucleotide 5'-hydroxyl-kinase GRC3</fullName>
    </recommendedName>
    <alternativeName>
        <fullName evidence="3">Polynucleotide 5'-hydroxyl-kinase grc3</fullName>
    </alternativeName>
</protein>
<comment type="similarity">
    <text evidence="2">Belongs to the Clp1 family. NOL9/GRC3 subfamily.</text>
</comment>
<dbReference type="PANTHER" id="PTHR12755:SF3">
    <property type="entry name" value="POLYNUCLEOTIDE 5'-HYDROXYL-KINASE NOL9"/>
    <property type="match status" value="1"/>
</dbReference>
<dbReference type="OrthoDB" id="2405412at2759"/>
<keyword evidence="5" id="KW-0698">rRNA processing</keyword>
<organism evidence="14 15">
    <name type="scientific">Mortierella isabellina</name>
    <name type="common">Filamentous fungus</name>
    <name type="synonym">Umbelopsis isabellina</name>
    <dbReference type="NCBI Taxonomy" id="91625"/>
    <lineage>
        <taxon>Eukaryota</taxon>
        <taxon>Fungi</taxon>
        <taxon>Fungi incertae sedis</taxon>
        <taxon>Mucoromycota</taxon>
        <taxon>Mucoromycotina</taxon>
        <taxon>Umbelopsidomycetes</taxon>
        <taxon>Umbelopsidales</taxon>
        <taxon>Umbelopsidaceae</taxon>
        <taxon>Umbelopsis</taxon>
    </lineage>
</organism>
<dbReference type="EMBL" id="JAEPQZ010000003">
    <property type="protein sequence ID" value="KAG2183652.1"/>
    <property type="molecule type" value="Genomic_DNA"/>
</dbReference>
<reference evidence="14" key="1">
    <citation type="submission" date="2020-12" db="EMBL/GenBank/DDBJ databases">
        <title>Metabolic potential, ecology and presence of endohyphal bacteria is reflected in genomic diversity of Mucoromycotina.</title>
        <authorList>
            <person name="Muszewska A."/>
            <person name="Okrasinska A."/>
            <person name="Steczkiewicz K."/>
            <person name="Drgas O."/>
            <person name="Orlowska M."/>
            <person name="Perlinska-Lenart U."/>
            <person name="Aleksandrzak-Piekarczyk T."/>
            <person name="Szatraj K."/>
            <person name="Zielenkiewicz U."/>
            <person name="Pilsyk S."/>
            <person name="Malc E."/>
            <person name="Mieczkowski P."/>
            <person name="Kruszewska J.S."/>
            <person name="Biernat P."/>
            <person name="Pawlowska J."/>
        </authorList>
    </citation>
    <scope>NUCLEOTIDE SEQUENCE</scope>
    <source>
        <strain evidence="14">WA0000067209</strain>
    </source>
</reference>
<dbReference type="GO" id="GO:0005524">
    <property type="term" value="F:ATP binding"/>
    <property type="evidence" value="ECO:0007669"/>
    <property type="project" value="UniProtKB-KW"/>
</dbReference>
<dbReference type="InterPro" id="IPR032319">
    <property type="entry name" value="CLP1_P"/>
</dbReference>
<evidence type="ECO:0000256" key="10">
    <source>
        <dbReference type="ARBA" id="ARBA00023242"/>
    </source>
</evidence>